<evidence type="ECO:0000313" key="10">
    <source>
        <dbReference type="EMBL" id="MEO1767452.1"/>
    </source>
</evidence>
<proteinExistence type="predicted"/>
<dbReference type="InterPro" id="IPR036890">
    <property type="entry name" value="HATPase_C_sf"/>
</dbReference>
<evidence type="ECO:0000313" key="11">
    <source>
        <dbReference type="Proteomes" id="UP001482231"/>
    </source>
</evidence>
<comment type="catalytic activity">
    <reaction evidence="1">
        <text>ATP + protein L-histidine = ADP + protein N-phospho-L-histidine.</text>
        <dbReference type="EC" id="2.7.13.3"/>
    </reaction>
</comment>
<dbReference type="EC" id="2.7.13.3" evidence="2"/>
<dbReference type="InterPro" id="IPR036097">
    <property type="entry name" value="HisK_dim/P_sf"/>
</dbReference>
<dbReference type="SMART" id="SM00387">
    <property type="entry name" value="HATPase_c"/>
    <property type="match status" value="1"/>
</dbReference>
<evidence type="ECO:0000256" key="4">
    <source>
        <dbReference type="ARBA" id="ARBA00022679"/>
    </source>
</evidence>
<keyword evidence="11" id="KW-1185">Reference proteome</keyword>
<keyword evidence="10" id="KW-0067">ATP-binding</keyword>
<dbReference type="PANTHER" id="PTHR43711">
    <property type="entry name" value="TWO-COMPONENT HISTIDINE KINASE"/>
    <property type="match status" value="1"/>
</dbReference>
<dbReference type="PROSITE" id="PS50112">
    <property type="entry name" value="PAS"/>
    <property type="match status" value="1"/>
</dbReference>
<evidence type="ECO:0000256" key="5">
    <source>
        <dbReference type="ARBA" id="ARBA00022777"/>
    </source>
</evidence>
<dbReference type="Pfam" id="PF25323">
    <property type="entry name" value="6TM_PilS"/>
    <property type="match status" value="1"/>
</dbReference>
<organism evidence="10 11">
    <name type="scientific">Thiobacter aerophilum</name>
    <dbReference type="NCBI Taxonomy" id="3121275"/>
    <lineage>
        <taxon>Bacteria</taxon>
        <taxon>Pseudomonadati</taxon>
        <taxon>Pseudomonadota</taxon>
        <taxon>Betaproteobacteria</taxon>
        <taxon>Burkholderiales</taxon>
        <taxon>Thiobacteraceae</taxon>
        <taxon>Thiobacter</taxon>
    </lineage>
</organism>
<dbReference type="SUPFAM" id="SSF55874">
    <property type="entry name" value="ATPase domain of HSP90 chaperone/DNA topoisomerase II/histidine kinase"/>
    <property type="match status" value="1"/>
</dbReference>
<evidence type="ECO:0000256" key="1">
    <source>
        <dbReference type="ARBA" id="ARBA00000085"/>
    </source>
</evidence>
<dbReference type="Pfam" id="PF13188">
    <property type="entry name" value="PAS_8"/>
    <property type="match status" value="1"/>
</dbReference>
<keyword evidence="7" id="KW-0472">Membrane</keyword>
<accession>A0ABV0EJ62</accession>
<feature type="transmembrane region" description="Helical" evidence="7">
    <location>
        <begin position="20"/>
        <end position="41"/>
    </location>
</feature>
<protein>
    <recommendedName>
        <fullName evidence="2">histidine kinase</fullName>
        <ecNumber evidence="2">2.7.13.3</ecNumber>
    </recommendedName>
</protein>
<dbReference type="PANTHER" id="PTHR43711:SF31">
    <property type="entry name" value="HISTIDINE KINASE"/>
    <property type="match status" value="1"/>
</dbReference>
<feature type="domain" description="PAS" evidence="9">
    <location>
        <begin position="205"/>
        <end position="234"/>
    </location>
</feature>
<dbReference type="InterPro" id="IPR003594">
    <property type="entry name" value="HATPase_dom"/>
</dbReference>
<feature type="transmembrane region" description="Helical" evidence="7">
    <location>
        <begin position="92"/>
        <end position="117"/>
    </location>
</feature>
<keyword evidence="6" id="KW-0902">Two-component regulatory system</keyword>
<keyword evidence="4" id="KW-0808">Transferase</keyword>
<comment type="caution">
    <text evidence="10">The sequence shown here is derived from an EMBL/GenBank/DDBJ whole genome shotgun (WGS) entry which is preliminary data.</text>
</comment>
<evidence type="ECO:0000256" key="7">
    <source>
        <dbReference type="SAM" id="Phobius"/>
    </source>
</evidence>
<dbReference type="PROSITE" id="PS50109">
    <property type="entry name" value="HIS_KIN"/>
    <property type="match status" value="1"/>
</dbReference>
<dbReference type="GO" id="GO:0005524">
    <property type="term" value="F:ATP binding"/>
    <property type="evidence" value="ECO:0007669"/>
    <property type="project" value="UniProtKB-KW"/>
</dbReference>
<dbReference type="Pfam" id="PF02518">
    <property type="entry name" value="HATPase_c"/>
    <property type="match status" value="1"/>
</dbReference>
<evidence type="ECO:0000259" key="8">
    <source>
        <dbReference type="PROSITE" id="PS50109"/>
    </source>
</evidence>
<dbReference type="CDD" id="cd00082">
    <property type="entry name" value="HisKA"/>
    <property type="match status" value="1"/>
</dbReference>
<evidence type="ECO:0000259" key="9">
    <source>
        <dbReference type="PROSITE" id="PS50112"/>
    </source>
</evidence>
<dbReference type="RefSeq" id="WP_347308561.1">
    <property type="nucleotide sequence ID" value="NZ_JBAJEX010000007.1"/>
</dbReference>
<dbReference type="InterPro" id="IPR035965">
    <property type="entry name" value="PAS-like_dom_sf"/>
</dbReference>
<feature type="transmembrane region" description="Helical" evidence="7">
    <location>
        <begin position="53"/>
        <end position="72"/>
    </location>
</feature>
<dbReference type="InterPro" id="IPR050736">
    <property type="entry name" value="Sensor_HK_Regulatory"/>
</dbReference>
<keyword evidence="7" id="KW-1133">Transmembrane helix</keyword>
<keyword evidence="10" id="KW-0547">Nucleotide-binding</keyword>
<sequence>MWPDASARPPRVSDTYWQSLHYFNLYRLIVAGVILLAHLLLGEQILIGRYHPTLFVAASLLYILFGGVLMVTTHNRWPRFELQLSVQVLADVVLIAVLMFASGGMASGLGLMLLITLAASSLVAQGRLAMFHAAVATLALLTEQTVWSWKSDGSAEYFQTALLSVSFFAVAGLAQYLGKRLYLTEELARQRGLDLANLDLVNQLVIQDMQDGVIVVDGEGHVRQVNPQAERILGPLPGPRGAVTLTRYAPEVARHFGTWRESSDIDLLPLRAAKTRPFRVRFVPVRGDKRLGAVIFLEDMSRAQAQAQQLKLAALGRLTANIAHEIRNPLSAIAHATQLLQEDGEHDATARRLLDIIRDNTFRLDRMVQDILQLNRKDRSNPEPIALAPYLAGFADEFAQVEKIPRETFSVECEPELKLAFDRYHLHQILWNLCRNAWRHGLKRAGSIRLVGSRGLHAGVVQLDVIDDGPGVPPADQAHLFEPFFTTESTGTGLGLYIARQLAEANQASLDYIELAPGGQFRICGKEEPW</sequence>
<dbReference type="SMART" id="SM00388">
    <property type="entry name" value="HisKA"/>
    <property type="match status" value="1"/>
</dbReference>
<dbReference type="Gene3D" id="3.30.450.20">
    <property type="entry name" value="PAS domain"/>
    <property type="match status" value="1"/>
</dbReference>
<dbReference type="InterPro" id="IPR004358">
    <property type="entry name" value="Sig_transdc_His_kin-like_C"/>
</dbReference>
<keyword evidence="7" id="KW-0812">Transmembrane</keyword>
<dbReference type="InterPro" id="IPR000014">
    <property type="entry name" value="PAS"/>
</dbReference>
<feature type="domain" description="Histidine kinase" evidence="8">
    <location>
        <begin position="321"/>
        <end position="523"/>
    </location>
</feature>
<dbReference type="EMBL" id="JBAJEX010000007">
    <property type="protein sequence ID" value="MEO1767452.1"/>
    <property type="molecule type" value="Genomic_DNA"/>
</dbReference>
<dbReference type="InterPro" id="IPR003661">
    <property type="entry name" value="HisK_dim/P_dom"/>
</dbReference>
<feature type="transmembrane region" description="Helical" evidence="7">
    <location>
        <begin position="129"/>
        <end position="149"/>
    </location>
</feature>
<evidence type="ECO:0000256" key="3">
    <source>
        <dbReference type="ARBA" id="ARBA00022553"/>
    </source>
</evidence>
<dbReference type="Proteomes" id="UP001482231">
    <property type="component" value="Unassembled WGS sequence"/>
</dbReference>
<dbReference type="SUPFAM" id="SSF47384">
    <property type="entry name" value="Homodimeric domain of signal transducing histidine kinase"/>
    <property type="match status" value="1"/>
</dbReference>
<gene>
    <name evidence="10" type="ORF">V6E02_09535</name>
</gene>
<keyword evidence="5" id="KW-0418">Kinase</keyword>
<evidence type="ECO:0000256" key="6">
    <source>
        <dbReference type="ARBA" id="ARBA00023012"/>
    </source>
</evidence>
<dbReference type="PRINTS" id="PR00344">
    <property type="entry name" value="BCTRLSENSOR"/>
</dbReference>
<dbReference type="Pfam" id="PF00512">
    <property type="entry name" value="HisKA"/>
    <property type="match status" value="1"/>
</dbReference>
<feature type="transmembrane region" description="Helical" evidence="7">
    <location>
        <begin position="161"/>
        <end position="178"/>
    </location>
</feature>
<dbReference type="InterPro" id="IPR005467">
    <property type="entry name" value="His_kinase_dom"/>
</dbReference>
<dbReference type="SUPFAM" id="SSF55785">
    <property type="entry name" value="PYP-like sensor domain (PAS domain)"/>
    <property type="match status" value="1"/>
</dbReference>
<dbReference type="Gene3D" id="3.30.565.10">
    <property type="entry name" value="Histidine kinase-like ATPase, C-terminal domain"/>
    <property type="match status" value="1"/>
</dbReference>
<name>A0ABV0EJ62_9BURK</name>
<reference evidence="10 11" key="1">
    <citation type="submission" date="2024-02" db="EMBL/GenBank/DDBJ databases">
        <title>New thermophilic sulfur-oxidizing bacteria from a hot springs of the Uzon caldera (Kamchatka, Russia).</title>
        <authorList>
            <person name="Dukat A.M."/>
            <person name="Elcheninov A.G."/>
            <person name="Frolov E.N."/>
        </authorList>
    </citation>
    <scope>NUCLEOTIDE SEQUENCE [LARGE SCALE GENOMIC DNA]</scope>
    <source>
        <strain evidence="10 11">AK1</strain>
    </source>
</reference>
<evidence type="ECO:0000256" key="2">
    <source>
        <dbReference type="ARBA" id="ARBA00012438"/>
    </source>
</evidence>
<dbReference type="Gene3D" id="1.10.287.130">
    <property type="match status" value="1"/>
</dbReference>
<keyword evidence="3" id="KW-0597">Phosphoprotein</keyword>